<evidence type="ECO:0000256" key="4">
    <source>
        <dbReference type="ARBA" id="ARBA00023163"/>
    </source>
</evidence>
<dbReference type="Pfam" id="PF04542">
    <property type="entry name" value="Sigma70_r2"/>
    <property type="match status" value="1"/>
</dbReference>
<comment type="caution">
    <text evidence="7">The sequence shown here is derived from an EMBL/GenBank/DDBJ whole genome shotgun (WGS) entry which is preliminary data.</text>
</comment>
<dbReference type="Proteomes" id="UP000480684">
    <property type="component" value="Unassembled WGS sequence"/>
</dbReference>
<dbReference type="InterPro" id="IPR013249">
    <property type="entry name" value="RNA_pol_sigma70_r4_t2"/>
</dbReference>
<name>A0A7C9QRN6_9PROT</name>
<dbReference type="GO" id="GO:0016987">
    <property type="term" value="F:sigma factor activity"/>
    <property type="evidence" value="ECO:0007669"/>
    <property type="project" value="UniProtKB-KW"/>
</dbReference>
<gene>
    <name evidence="7" type="ORF">G4223_02190</name>
</gene>
<dbReference type="Gene3D" id="1.10.1740.10">
    <property type="match status" value="1"/>
</dbReference>
<organism evidence="7 8">
    <name type="scientific">Magnetospirillum aberrantis SpK</name>
    <dbReference type="NCBI Taxonomy" id="908842"/>
    <lineage>
        <taxon>Bacteria</taxon>
        <taxon>Pseudomonadati</taxon>
        <taxon>Pseudomonadota</taxon>
        <taxon>Alphaproteobacteria</taxon>
        <taxon>Rhodospirillales</taxon>
        <taxon>Rhodospirillaceae</taxon>
        <taxon>Magnetospirillum</taxon>
    </lineage>
</organism>
<evidence type="ECO:0000259" key="5">
    <source>
        <dbReference type="Pfam" id="PF04542"/>
    </source>
</evidence>
<dbReference type="SUPFAM" id="SSF88659">
    <property type="entry name" value="Sigma3 and sigma4 domains of RNA polymerase sigma factors"/>
    <property type="match status" value="1"/>
</dbReference>
<dbReference type="GO" id="GO:0006352">
    <property type="term" value="P:DNA-templated transcription initiation"/>
    <property type="evidence" value="ECO:0007669"/>
    <property type="project" value="InterPro"/>
</dbReference>
<dbReference type="AlphaFoldDB" id="A0A7C9QRN6"/>
<dbReference type="InterPro" id="IPR013325">
    <property type="entry name" value="RNA_pol_sigma_r2"/>
</dbReference>
<dbReference type="Gene3D" id="1.10.10.10">
    <property type="entry name" value="Winged helix-like DNA-binding domain superfamily/Winged helix DNA-binding domain"/>
    <property type="match status" value="1"/>
</dbReference>
<dbReference type="PANTHER" id="PTHR43133:SF63">
    <property type="entry name" value="RNA POLYMERASE SIGMA FACTOR FECI-RELATED"/>
    <property type="match status" value="1"/>
</dbReference>
<dbReference type="EMBL" id="JAAIYP010000007">
    <property type="protein sequence ID" value="NFV78925.1"/>
    <property type="molecule type" value="Genomic_DNA"/>
</dbReference>
<dbReference type="NCBIfam" id="TIGR02937">
    <property type="entry name" value="sigma70-ECF"/>
    <property type="match status" value="1"/>
</dbReference>
<feature type="domain" description="RNA polymerase sigma factor 70 region 4 type 2" evidence="6">
    <location>
        <begin position="121"/>
        <end position="168"/>
    </location>
</feature>
<dbReference type="InterPro" id="IPR039425">
    <property type="entry name" value="RNA_pol_sigma-70-like"/>
</dbReference>
<proteinExistence type="inferred from homology"/>
<protein>
    <submittedName>
        <fullName evidence="7">Sigma-70 family RNA polymerase sigma factor</fullName>
    </submittedName>
</protein>
<reference evidence="7 8" key="1">
    <citation type="submission" date="2020-02" db="EMBL/GenBank/DDBJ databases">
        <authorList>
            <person name="Dziuba M."/>
            <person name="Kuznetsov B."/>
            <person name="Mardanov A."/>
            <person name="Ravin N."/>
            <person name="Grouzdev D."/>
        </authorList>
    </citation>
    <scope>NUCLEOTIDE SEQUENCE [LARGE SCALE GENOMIC DNA]</scope>
    <source>
        <strain evidence="7 8">SpK</strain>
    </source>
</reference>
<keyword evidence="8" id="KW-1185">Reference proteome</keyword>
<dbReference type="CDD" id="cd06171">
    <property type="entry name" value="Sigma70_r4"/>
    <property type="match status" value="1"/>
</dbReference>
<evidence type="ECO:0000256" key="1">
    <source>
        <dbReference type="ARBA" id="ARBA00010641"/>
    </source>
</evidence>
<evidence type="ECO:0000256" key="3">
    <source>
        <dbReference type="ARBA" id="ARBA00023082"/>
    </source>
</evidence>
<dbReference type="InterPro" id="IPR036388">
    <property type="entry name" value="WH-like_DNA-bd_sf"/>
</dbReference>
<dbReference type="InterPro" id="IPR014284">
    <property type="entry name" value="RNA_pol_sigma-70_dom"/>
</dbReference>
<keyword evidence="4" id="KW-0804">Transcription</keyword>
<dbReference type="PANTHER" id="PTHR43133">
    <property type="entry name" value="RNA POLYMERASE ECF-TYPE SIGMA FACTO"/>
    <property type="match status" value="1"/>
</dbReference>
<dbReference type="GO" id="GO:0003677">
    <property type="term" value="F:DNA binding"/>
    <property type="evidence" value="ECO:0007669"/>
    <property type="project" value="InterPro"/>
</dbReference>
<evidence type="ECO:0000259" key="6">
    <source>
        <dbReference type="Pfam" id="PF08281"/>
    </source>
</evidence>
<comment type="similarity">
    <text evidence="1">Belongs to the sigma-70 factor family. ECF subfamily.</text>
</comment>
<keyword evidence="3" id="KW-0731">Sigma factor</keyword>
<dbReference type="InterPro" id="IPR007627">
    <property type="entry name" value="RNA_pol_sigma70_r2"/>
</dbReference>
<evidence type="ECO:0000313" key="8">
    <source>
        <dbReference type="Proteomes" id="UP000480684"/>
    </source>
</evidence>
<evidence type="ECO:0000313" key="7">
    <source>
        <dbReference type="EMBL" id="NFV78925.1"/>
    </source>
</evidence>
<dbReference type="Pfam" id="PF08281">
    <property type="entry name" value="Sigma70_r4_2"/>
    <property type="match status" value="1"/>
</dbReference>
<accession>A0A7C9QRN6</accession>
<dbReference type="RefSeq" id="WP_163674378.1">
    <property type="nucleotide sequence ID" value="NZ_JAAIYP010000007.1"/>
</dbReference>
<dbReference type="SUPFAM" id="SSF88946">
    <property type="entry name" value="Sigma2 domain of RNA polymerase sigma factors"/>
    <property type="match status" value="1"/>
</dbReference>
<evidence type="ECO:0000256" key="2">
    <source>
        <dbReference type="ARBA" id="ARBA00023015"/>
    </source>
</evidence>
<sequence>MPLSDSPPPTDHRGGDWSYDQLYSHSRVTLRPALAGRLGSAHEADDVLHDAFVRLLQNYARDDLRNPLAMLARIALNIVRDKARRNTVRREALSREIEPPCCVAPPPDPEAGLIERQHLASLRDAIDSLPPRCREVFLLHRIEGLPQGEVASLLGISRSGVEKQLLRANLKLRSTLSHPSPRAIDSPQDNKA</sequence>
<keyword evidence="2" id="KW-0805">Transcription regulation</keyword>
<dbReference type="InterPro" id="IPR013324">
    <property type="entry name" value="RNA_pol_sigma_r3/r4-like"/>
</dbReference>
<feature type="domain" description="RNA polymerase sigma-70 region 2" evidence="5">
    <location>
        <begin position="30"/>
        <end position="87"/>
    </location>
</feature>